<sequence length="395" mass="43757">MMGEKDYRKLFEKYLNGDYTAEELKEILAFFQVERSGNTLEQLVEDYLANDAVVSQTDEDSVRRVVHQTDQAIHAALQARRQRRRFQLSYWPYVAASILIVLSVSFGIYRYYGAPATQPALVSDHTGDIPPGGNRATLTLSDGRTIVLDGARGEIVIGNEVTYTDGSRVISNPSLSLQLTTPKGGTYQVTLPDSSKVWLNASSTLTYPNNFNGHERTVYLEGEAYFAVRGLTSSVGPHKELHKVPFKVVSKGHSVEVKGTEFNVSAYADEAAVMTTLVEGQVSVLADGSTTTLTAGQQSVSTGGTMHVHAVNPVLFTAWKDGMFIFEDETLENIMQRVARWYDVEIEYQGVNKEELYTGSFSRYENVSGVLNNLAFAGDLTYTIKERRIIISKAD</sequence>
<dbReference type="Gene3D" id="2.60.120.1440">
    <property type="match status" value="1"/>
</dbReference>
<dbReference type="Gene3D" id="3.55.50.30">
    <property type="match status" value="1"/>
</dbReference>
<dbReference type="Pfam" id="PF04773">
    <property type="entry name" value="FecR"/>
    <property type="match status" value="1"/>
</dbReference>
<feature type="transmembrane region" description="Helical" evidence="1">
    <location>
        <begin position="90"/>
        <end position="112"/>
    </location>
</feature>
<evidence type="ECO:0000256" key="1">
    <source>
        <dbReference type="SAM" id="Phobius"/>
    </source>
</evidence>
<dbReference type="RefSeq" id="WP_379020506.1">
    <property type="nucleotide sequence ID" value="NZ_JBHRTA010000016.1"/>
</dbReference>
<organism evidence="4 5">
    <name type="scientific">Parapedobacter deserti</name>
    <dbReference type="NCBI Taxonomy" id="1912957"/>
    <lineage>
        <taxon>Bacteria</taxon>
        <taxon>Pseudomonadati</taxon>
        <taxon>Bacteroidota</taxon>
        <taxon>Sphingobacteriia</taxon>
        <taxon>Sphingobacteriales</taxon>
        <taxon>Sphingobacteriaceae</taxon>
        <taxon>Parapedobacter</taxon>
    </lineage>
</organism>
<protein>
    <submittedName>
        <fullName evidence="4">FecR family protein</fullName>
    </submittedName>
</protein>
<proteinExistence type="predicted"/>
<keyword evidence="1" id="KW-0472">Membrane</keyword>
<evidence type="ECO:0000259" key="3">
    <source>
        <dbReference type="Pfam" id="PF16344"/>
    </source>
</evidence>
<name>A0ABV7JGE8_9SPHI</name>
<evidence type="ECO:0000259" key="2">
    <source>
        <dbReference type="Pfam" id="PF04773"/>
    </source>
</evidence>
<dbReference type="InterPro" id="IPR006860">
    <property type="entry name" value="FecR"/>
</dbReference>
<dbReference type="InterPro" id="IPR012373">
    <property type="entry name" value="Ferrdict_sens_TM"/>
</dbReference>
<reference evidence="5" key="1">
    <citation type="journal article" date="2019" name="Int. J. Syst. Evol. Microbiol.">
        <title>The Global Catalogue of Microorganisms (GCM) 10K type strain sequencing project: providing services to taxonomists for standard genome sequencing and annotation.</title>
        <authorList>
            <consortium name="The Broad Institute Genomics Platform"/>
            <consortium name="The Broad Institute Genome Sequencing Center for Infectious Disease"/>
            <person name="Wu L."/>
            <person name="Ma J."/>
        </authorList>
    </citation>
    <scope>NUCLEOTIDE SEQUENCE [LARGE SCALE GENOMIC DNA]</scope>
    <source>
        <strain evidence="5">KCTC 52416</strain>
    </source>
</reference>
<dbReference type="EMBL" id="JBHRTA010000016">
    <property type="protein sequence ID" value="MFC3197120.1"/>
    <property type="molecule type" value="Genomic_DNA"/>
</dbReference>
<keyword evidence="1" id="KW-0812">Transmembrane</keyword>
<gene>
    <name evidence="4" type="ORF">ACFOET_05820</name>
</gene>
<dbReference type="Pfam" id="PF16344">
    <property type="entry name" value="FecR_C"/>
    <property type="match status" value="1"/>
</dbReference>
<accession>A0ABV7JGE8</accession>
<dbReference type="Proteomes" id="UP001595526">
    <property type="component" value="Unassembled WGS sequence"/>
</dbReference>
<evidence type="ECO:0000313" key="5">
    <source>
        <dbReference type="Proteomes" id="UP001595526"/>
    </source>
</evidence>
<keyword evidence="1" id="KW-1133">Transmembrane helix</keyword>
<feature type="domain" description="Protein FecR C-terminal" evidence="3">
    <location>
        <begin position="324"/>
        <end position="391"/>
    </location>
</feature>
<keyword evidence="5" id="KW-1185">Reference proteome</keyword>
<feature type="domain" description="FecR protein" evidence="2">
    <location>
        <begin position="179"/>
        <end position="282"/>
    </location>
</feature>
<comment type="caution">
    <text evidence="4">The sequence shown here is derived from an EMBL/GenBank/DDBJ whole genome shotgun (WGS) entry which is preliminary data.</text>
</comment>
<dbReference type="PANTHER" id="PTHR30273">
    <property type="entry name" value="PERIPLASMIC SIGNAL SENSOR AND SIGMA FACTOR ACTIVATOR FECR-RELATED"/>
    <property type="match status" value="1"/>
</dbReference>
<dbReference type="PANTHER" id="PTHR30273:SF2">
    <property type="entry name" value="PROTEIN FECR"/>
    <property type="match status" value="1"/>
</dbReference>
<evidence type="ECO:0000313" key="4">
    <source>
        <dbReference type="EMBL" id="MFC3197120.1"/>
    </source>
</evidence>
<dbReference type="InterPro" id="IPR032508">
    <property type="entry name" value="FecR_C"/>
</dbReference>